<gene>
    <name evidence="1" type="ORF">HOLDEFILI_01398</name>
</gene>
<accession>B9Y6G6</accession>
<evidence type="ECO:0000313" key="1">
    <source>
        <dbReference type="EMBL" id="EEF68389.1"/>
    </source>
</evidence>
<dbReference type="Proteomes" id="UP000005950">
    <property type="component" value="Unassembled WGS sequence"/>
</dbReference>
<protein>
    <submittedName>
        <fullName evidence="1">Uncharacterized protein</fullName>
    </submittedName>
</protein>
<comment type="caution">
    <text evidence="1">The sequence shown here is derived from an EMBL/GenBank/DDBJ whole genome shotgun (WGS) entry which is preliminary data.</text>
</comment>
<dbReference type="STRING" id="545696.HOLDEFILI_01398"/>
<dbReference type="EMBL" id="ACCF01000082">
    <property type="protein sequence ID" value="EEF68389.1"/>
    <property type="molecule type" value="Genomic_DNA"/>
</dbReference>
<reference evidence="1 2" key="1">
    <citation type="submission" date="2008-12" db="EMBL/GenBank/DDBJ databases">
        <authorList>
            <person name="Fulton L."/>
            <person name="Clifton S."/>
            <person name="Fulton B."/>
            <person name="Xu J."/>
            <person name="Minx P."/>
            <person name="Pepin K.H."/>
            <person name="Johnson M."/>
            <person name="Bhonagiri V."/>
            <person name="Nash W.E."/>
            <person name="Mardis E.R."/>
            <person name="Wilson R.K."/>
        </authorList>
    </citation>
    <scope>NUCLEOTIDE SEQUENCE [LARGE SCALE GENOMIC DNA]</scope>
    <source>
        <strain evidence="1 2">DSM 12042</strain>
    </source>
</reference>
<organism evidence="1 2">
    <name type="scientific">Holdemania filiformis DSM 12042</name>
    <dbReference type="NCBI Taxonomy" id="545696"/>
    <lineage>
        <taxon>Bacteria</taxon>
        <taxon>Bacillati</taxon>
        <taxon>Bacillota</taxon>
        <taxon>Erysipelotrichia</taxon>
        <taxon>Erysipelotrichales</taxon>
        <taxon>Erysipelotrichaceae</taxon>
        <taxon>Holdemania</taxon>
    </lineage>
</organism>
<name>B9Y6G6_9FIRM</name>
<sequence length="79" mass="9208">MIPKPQKEYKPENNKWRASFAEFKSSSGRKPEMSGICGLCREILAFYHQVWFTIPGLFIKNEGESQLDELIPTCLEARW</sequence>
<reference evidence="1 2" key="2">
    <citation type="submission" date="2009-02" db="EMBL/GenBank/DDBJ databases">
        <title>Draft genome sequence of Holdemania filiformis DSM 12042.</title>
        <authorList>
            <person name="Sudarsanam P."/>
            <person name="Ley R."/>
            <person name="Guruge J."/>
            <person name="Turnbaugh P.J."/>
            <person name="Mahowald M."/>
            <person name="Liep D."/>
            <person name="Gordon J."/>
        </authorList>
    </citation>
    <scope>NUCLEOTIDE SEQUENCE [LARGE SCALE GENOMIC DNA]</scope>
    <source>
        <strain evidence="1 2">DSM 12042</strain>
    </source>
</reference>
<dbReference type="HOGENOM" id="CLU_2601276_0_0_9"/>
<proteinExistence type="predicted"/>
<dbReference type="AlphaFoldDB" id="B9Y6G6"/>
<evidence type="ECO:0000313" key="2">
    <source>
        <dbReference type="Proteomes" id="UP000005950"/>
    </source>
</evidence>